<proteinExistence type="predicted"/>
<keyword evidence="2" id="KW-1133">Transmembrane helix</keyword>
<dbReference type="EMBL" id="QWIO01000115">
    <property type="protein sequence ID" value="RMZ08342.1"/>
    <property type="molecule type" value="Genomic_DNA"/>
</dbReference>
<evidence type="ECO:0000313" key="6">
    <source>
        <dbReference type="Proteomes" id="UP000281468"/>
    </source>
</evidence>
<dbReference type="EMBL" id="QWIQ01000444">
    <property type="protein sequence ID" value="RMY86990.1"/>
    <property type="molecule type" value="Genomic_DNA"/>
</dbReference>
<feature type="region of interest" description="Disordered" evidence="1">
    <location>
        <begin position="90"/>
        <end position="158"/>
    </location>
</feature>
<evidence type="ECO:0000313" key="4">
    <source>
        <dbReference type="EMBL" id="RMZ08342.1"/>
    </source>
</evidence>
<evidence type="ECO:0000313" key="5">
    <source>
        <dbReference type="Proteomes" id="UP000269539"/>
    </source>
</evidence>
<dbReference type="AlphaFoldDB" id="A0A3M7FDQ5"/>
<gene>
    <name evidence="3" type="ORF">D0862_10801</name>
    <name evidence="4" type="ORF">D0864_01764</name>
</gene>
<evidence type="ECO:0000313" key="3">
    <source>
        <dbReference type="EMBL" id="RMY86990.1"/>
    </source>
</evidence>
<evidence type="ECO:0000256" key="2">
    <source>
        <dbReference type="SAM" id="Phobius"/>
    </source>
</evidence>
<name>A0A3M7FDQ5_HORWE</name>
<organism evidence="3 6">
    <name type="scientific">Hortaea werneckii</name>
    <name type="common">Black yeast</name>
    <name type="synonym">Cladosporium werneckii</name>
    <dbReference type="NCBI Taxonomy" id="91943"/>
    <lineage>
        <taxon>Eukaryota</taxon>
        <taxon>Fungi</taxon>
        <taxon>Dikarya</taxon>
        <taxon>Ascomycota</taxon>
        <taxon>Pezizomycotina</taxon>
        <taxon>Dothideomycetes</taxon>
        <taxon>Dothideomycetidae</taxon>
        <taxon>Mycosphaerellales</taxon>
        <taxon>Teratosphaeriaceae</taxon>
        <taxon>Hortaea</taxon>
    </lineage>
</organism>
<accession>A0A3M7FDQ5</accession>
<feature type="transmembrane region" description="Helical" evidence="2">
    <location>
        <begin position="50"/>
        <end position="68"/>
    </location>
</feature>
<feature type="compositionally biased region" description="Low complexity" evidence="1">
    <location>
        <begin position="95"/>
        <end position="116"/>
    </location>
</feature>
<keyword evidence="2" id="KW-0812">Transmembrane</keyword>
<dbReference type="Proteomes" id="UP000281468">
    <property type="component" value="Unassembled WGS sequence"/>
</dbReference>
<comment type="caution">
    <text evidence="3">The sequence shown here is derived from an EMBL/GenBank/DDBJ whole genome shotgun (WGS) entry which is preliminary data.</text>
</comment>
<feature type="transmembrane region" description="Helical" evidence="2">
    <location>
        <begin position="12"/>
        <end position="30"/>
    </location>
</feature>
<reference evidence="5 6" key="1">
    <citation type="journal article" date="2018" name="BMC Genomics">
        <title>Genomic evidence for intraspecific hybridization in a clonal and extremely halotolerant yeast.</title>
        <authorList>
            <person name="Gostincar C."/>
            <person name="Stajich J.E."/>
            <person name="Zupancic J."/>
            <person name="Zalar P."/>
            <person name="Gunde-Cimerman N."/>
        </authorList>
    </citation>
    <scope>NUCLEOTIDE SEQUENCE [LARGE SCALE GENOMIC DNA]</scope>
    <source>
        <strain evidence="4 5">EXF-10513</strain>
        <strain evidence="3 6">EXF-171</strain>
    </source>
</reference>
<feature type="compositionally biased region" description="Polar residues" evidence="1">
    <location>
        <begin position="121"/>
        <end position="132"/>
    </location>
</feature>
<evidence type="ECO:0000256" key="1">
    <source>
        <dbReference type="SAM" id="MobiDB-lite"/>
    </source>
</evidence>
<sequence length="158" mass="17221">MTKDSHAMITAIVYLGISSNLSFALGWKYLDPYWLTEPCSSNRAKENEWTFGNILAIGMLVALVLPAFDIQDNGSPTNVCAEEIAPRRAFEQQRSDVSASLSPSASVDASPSPSAEDSPRVEQTWQSGTLNPQGRRRFGTSQIRRQATLEAEAGQANT</sequence>
<protein>
    <submittedName>
        <fullName evidence="3">Uncharacterized protein</fullName>
    </submittedName>
</protein>
<keyword evidence="2" id="KW-0472">Membrane</keyword>
<dbReference type="Proteomes" id="UP000269539">
    <property type="component" value="Unassembled WGS sequence"/>
</dbReference>